<feature type="domain" description="Glycosyltransferase subfamily 4-like N-terminal" evidence="4">
    <location>
        <begin position="20"/>
        <end position="178"/>
    </location>
</feature>
<dbReference type="AlphaFoldDB" id="A0A933SBZ9"/>
<sequence>MRNAPGERLKVVLAESGRSVGGTERVVWELATRLSPQRFDVRVWLSPVKALDEFAAALEARGLGVERLAEVDSRWDWRGMLDTWLRLRRARPDVLHVHHVWPAADRYLCMLARAAGVRHVVVTEHIVGESHSPGQRALKRDELLRADAVTAVCGAVADTLVRDYGIGRDRVRVVPNGAEVPDEDAEAIPARAWRERFHASLIRPLWVVAGRLEDQKGHAILFDALAELWKRGRDFSLVVAGDGALRGTLEERARTLGIERKIHFVGALDDVGPLLAASDAVLLPSLWEGLPLVLLEAMARSRPVIATAVGGVPELIEHGVNGHLVPPSDVPALADALELFHRKTDRAARMGRAGGELVRRDYTWAAVADGFEAVYDDVLGLATFSPAEPARGRRGR</sequence>
<evidence type="ECO:0000256" key="1">
    <source>
        <dbReference type="ARBA" id="ARBA00022676"/>
    </source>
</evidence>
<evidence type="ECO:0000313" key="6">
    <source>
        <dbReference type="Proteomes" id="UP000696931"/>
    </source>
</evidence>
<dbReference type="Pfam" id="PF13439">
    <property type="entry name" value="Glyco_transf_4"/>
    <property type="match status" value="1"/>
</dbReference>
<name>A0A933SBZ9_UNCEI</name>
<dbReference type="Gene3D" id="3.40.50.2000">
    <property type="entry name" value="Glycogen Phosphorylase B"/>
    <property type="match status" value="2"/>
</dbReference>
<dbReference type="CDD" id="cd03811">
    <property type="entry name" value="GT4_GT28_WabH-like"/>
    <property type="match status" value="1"/>
</dbReference>
<dbReference type="GO" id="GO:0016757">
    <property type="term" value="F:glycosyltransferase activity"/>
    <property type="evidence" value="ECO:0007669"/>
    <property type="project" value="UniProtKB-KW"/>
</dbReference>
<dbReference type="Pfam" id="PF00534">
    <property type="entry name" value="Glycos_transf_1"/>
    <property type="match status" value="1"/>
</dbReference>
<evidence type="ECO:0000259" key="3">
    <source>
        <dbReference type="Pfam" id="PF00534"/>
    </source>
</evidence>
<reference evidence="5" key="1">
    <citation type="submission" date="2020-07" db="EMBL/GenBank/DDBJ databases">
        <title>Huge and variable diversity of episymbiotic CPR bacteria and DPANN archaea in groundwater ecosystems.</title>
        <authorList>
            <person name="He C.Y."/>
            <person name="Keren R."/>
            <person name="Whittaker M."/>
            <person name="Farag I.F."/>
            <person name="Doudna J."/>
            <person name="Cate J.H.D."/>
            <person name="Banfield J.F."/>
        </authorList>
    </citation>
    <scope>NUCLEOTIDE SEQUENCE</scope>
    <source>
        <strain evidence="5">NC_groundwater_1813_Pr3_B-0.1um_71_17</strain>
    </source>
</reference>
<organism evidence="5 6">
    <name type="scientific">Eiseniibacteriota bacterium</name>
    <dbReference type="NCBI Taxonomy" id="2212470"/>
    <lineage>
        <taxon>Bacteria</taxon>
        <taxon>Candidatus Eiseniibacteriota</taxon>
    </lineage>
</organism>
<dbReference type="InterPro" id="IPR001296">
    <property type="entry name" value="Glyco_trans_1"/>
</dbReference>
<feature type="domain" description="Glycosyl transferase family 1" evidence="3">
    <location>
        <begin position="203"/>
        <end position="354"/>
    </location>
</feature>
<dbReference type="InterPro" id="IPR028098">
    <property type="entry name" value="Glyco_trans_4-like_N"/>
</dbReference>
<protein>
    <submittedName>
        <fullName evidence="5">Glycosyltransferase</fullName>
    </submittedName>
</protein>
<dbReference type="PANTHER" id="PTHR12526">
    <property type="entry name" value="GLYCOSYLTRANSFERASE"/>
    <property type="match status" value="1"/>
</dbReference>
<dbReference type="PANTHER" id="PTHR12526:SF510">
    <property type="entry name" value="D-INOSITOL 3-PHOSPHATE GLYCOSYLTRANSFERASE"/>
    <property type="match status" value="1"/>
</dbReference>
<keyword evidence="1" id="KW-0328">Glycosyltransferase</keyword>
<dbReference type="EMBL" id="JACRIW010000039">
    <property type="protein sequence ID" value="MBI5168993.1"/>
    <property type="molecule type" value="Genomic_DNA"/>
</dbReference>
<accession>A0A933SBZ9</accession>
<comment type="caution">
    <text evidence="5">The sequence shown here is derived from an EMBL/GenBank/DDBJ whole genome shotgun (WGS) entry which is preliminary data.</text>
</comment>
<keyword evidence="2" id="KW-0808">Transferase</keyword>
<proteinExistence type="predicted"/>
<dbReference type="SUPFAM" id="SSF53756">
    <property type="entry name" value="UDP-Glycosyltransferase/glycogen phosphorylase"/>
    <property type="match status" value="1"/>
</dbReference>
<evidence type="ECO:0000256" key="2">
    <source>
        <dbReference type="ARBA" id="ARBA00022679"/>
    </source>
</evidence>
<evidence type="ECO:0000313" key="5">
    <source>
        <dbReference type="EMBL" id="MBI5168993.1"/>
    </source>
</evidence>
<gene>
    <name evidence="5" type="ORF">HZA61_05870</name>
</gene>
<evidence type="ECO:0000259" key="4">
    <source>
        <dbReference type="Pfam" id="PF13439"/>
    </source>
</evidence>
<dbReference type="Proteomes" id="UP000696931">
    <property type="component" value="Unassembled WGS sequence"/>
</dbReference>